<feature type="domain" description="DUF7948" evidence="2">
    <location>
        <begin position="38"/>
        <end position="261"/>
    </location>
</feature>
<evidence type="ECO:0000259" key="2">
    <source>
        <dbReference type="Pfam" id="PF25778"/>
    </source>
</evidence>
<protein>
    <submittedName>
        <fullName evidence="3">SBBP repeat-containing protein</fullName>
    </submittedName>
</protein>
<gene>
    <name evidence="3" type="ORF">AsAng_0007110</name>
</gene>
<proteinExistence type="predicted"/>
<dbReference type="PANTHER" id="PTHR35580">
    <property type="entry name" value="CELL SURFACE GLYCOPROTEIN (S-LAYER PROTEIN)-LIKE PROTEIN"/>
    <property type="match status" value="1"/>
</dbReference>
<dbReference type="EMBL" id="AP026867">
    <property type="protein sequence ID" value="BDS10006.1"/>
    <property type="molecule type" value="Genomic_DNA"/>
</dbReference>
<keyword evidence="4" id="KW-1185">Reference proteome</keyword>
<name>A0A915YBG0_9BACT</name>
<evidence type="ECO:0000313" key="3">
    <source>
        <dbReference type="EMBL" id="BDS10006.1"/>
    </source>
</evidence>
<dbReference type="InterPro" id="IPR052918">
    <property type="entry name" value="Motility_Chemotaxis_Reg"/>
</dbReference>
<feature type="domain" description="Secretion system C-terminal sorting" evidence="1">
    <location>
        <begin position="1075"/>
        <end position="1146"/>
    </location>
</feature>
<sequence length="1148" mass="123612">MKLFYLLFLFGITGKIYGQAMTELAQASSFMQSAQINFEENKGQVLDTEAQVAAYVKYHYRQGGTNVFMLPTGIAYQFSKVHFPEGYNKEQSKKELTETYLKEQQELAQQIYTETYRMDMNLVDANPKAQIIAEGKSNDYTNYYNHNSLGVYNFKKLTYKEVYPGIDWVIYTTEKGLKYDFIVQPGADPNQIQLEFKHHEDLRINKDGSFTLSNAMGTITEQAPISFQGEKKVRTNFVLDGAVIHFNLGTYDKNRVLVIDPNLVWTVNYGGGGGIGMDGVVDNLNNVYLIGFTSATSNIASGGHQNTNGGGTDAFIAKFNSSGVRQWASYYGGSGSDIARGCAVDNANNVYIVGNTSSTNNIASSGAQNTYGGGLEDGFVVKFNSNGVRQWGSYYGGTSSDQSWGCAVDNANNIYMVGSTLSSTNIALGGHQNSRSGNFDAFMVKFSNNGVRQWGSYYGGTFRDVAFDCAIDNANNIYLVGETESSNNINFGSFTTSYGGGNGDAYIAKFNSNGVGQWGHYYGGANEDKAHSCAIDNGNNIFLVGETASNNLLMSGHQTTYGGGATDAFIAKYNDNGHRQWESYYGASGSDWGYACTTDNLNNVYLAGFTSSIDSIASGGYQIINGGSEDAFITKFSNLGLREWSSYYGGTSIDRGFGCVTDNLNDVYLVGWESGNPFITKFGGTICLSTYDTITPIACTNYTYNGQVYTSSGIYIDTLTNALGCDSVVTLNLTINSPTSGVDVQTACSSYTWIDGNTYTSSNNTATHTLTNALGCDSVVTLNLTINNPTSGVDVQTACSSYIWIDGNTYTSSNNTATHTLTNAAGCDSVVTLNLTINSPTSGVDVQTACSSYTWMDGNTYTSSNNTATHTLTNAAGCDSVVTLNLTINNPTSGVDVQTACSSYTWMDGNTYTSSNNTATHTLTNALGCDSVVTLNLTINNPTSGVDVQTVCSSYTWIDGNTYTSSNNTATHTLTNALGCDSVVTLNLTINTIDTMLSLNGLTLTANQSGASYQWIDCNNGNTSIVGATNQSFTPTANGNYGVIINFNNCLDTSSCFNIIVNGLSSTEYALGVRVFPNPTIGKLSLVLDEVIEEGTACLVDVNGRMLIETVLTGQQTVQWNLNKLPTAIYFLTIKTKEGTYTKKIIKQ</sequence>
<dbReference type="NCBIfam" id="TIGR04183">
    <property type="entry name" value="Por_Secre_tail"/>
    <property type="match status" value="1"/>
</dbReference>
<dbReference type="Proteomes" id="UP001060919">
    <property type="component" value="Chromosome"/>
</dbReference>
<dbReference type="AlphaFoldDB" id="A0A915YBG0"/>
<reference evidence="3" key="1">
    <citation type="submission" date="2022-09" db="EMBL/GenBank/DDBJ databases">
        <title>Aureispira anguillicida sp. nov., isolated from Leptocephalus of Japanese eel Anguilla japonica.</title>
        <authorList>
            <person name="Yuasa K."/>
            <person name="Mekata T."/>
            <person name="Ikunari K."/>
        </authorList>
    </citation>
    <scope>NUCLEOTIDE SEQUENCE</scope>
    <source>
        <strain evidence="3">EL160426</strain>
    </source>
</reference>
<evidence type="ECO:0000259" key="1">
    <source>
        <dbReference type="Pfam" id="PF18962"/>
    </source>
</evidence>
<dbReference type="InterPro" id="IPR010620">
    <property type="entry name" value="SBBP_repeat"/>
</dbReference>
<organism evidence="3 4">
    <name type="scientific">Aureispira anguillae</name>
    <dbReference type="NCBI Taxonomy" id="2864201"/>
    <lineage>
        <taxon>Bacteria</taxon>
        <taxon>Pseudomonadati</taxon>
        <taxon>Bacteroidota</taxon>
        <taxon>Saprospiria</taxon>
        <taxon>Saprospirales</taxon>
        <taxon>Saprospiraceae</taxon>
        <taxon>Aureispira</taxon>
    </lineage>
</organism>
<dbReference type="RefSeq" id="WP_264791349.1">
    <property type="nucleotide sequence ID" value="NZ_AP026867.1"/>
</dbReference>
<dbReference type="Pfam" id="PF25778">
    <property type="entry name" value="DUF7948"/>
    <property type="match status" value="1"/>
</dbReference>
<dbReference type="Pfam" id="PF06739">
    <property type="entry name" value="SBBP"/>
    <property type="match status" value="1"/>
</dbReference>
<dbReference type="InterPro" id="IPR026444">
    <property type="entry name" value="Secre_tail"/>
</dbReference>
<evidence type="ECO:0000313" key="4">
    <source>
        <dbReference type="Proteomes" id="UP001060919"/>
    </source>
</evidence>
<dbReference type="Pfam" id="PF18962">
    <property type="entry name" value="Por_Secre_tail"/>
    <property type="match status" value="1"/>
</dbReference>
<accession>A0A915YBG0</accession>
<dbReference type="PANTHER" id="PTHR35580:SF1">
    <property type="entry name" value="PHYTASE-LIKE DOMAIN-CONTAINING PROTEIN"/>
    <property type="match status" value="1"/>
</dbReference>
<dbReference type="InterPro" id="IPR057708">
    <property type="entry name" value="DUF7948"/>
</dbReference>
<dbReference type="KEGG" id="aup:AsAng_0007110"/>